<evidence type="ECO:0000313" key="14">
    <source>
        <dbReference type="Proteomes" id="UP000003843"/>
    </source>
</evidence>
<feature type="binding site" evidence="10">
    <location>
        <position position="338"/>
    </location>
    <ligand>
        <name>K(+)</name>
        <dbReference type="ChEBI" id="CHEBI:29103"/>
    </ligand>
</feature>
<keyword evidence="3 10" id="KW-0819">tRNA processing</keyword>
<dbReference type="PROSITE" id="PS51709">
    <property type="entry name" value="G_TRME"/>
    <property type="match status" value="1"/>
</dbReference>
<dbReference type="SUPFAM" id="SSF52540">
    <property type="entry name" value="P-loop containing nucleoside triphosphate hydrolases"/>
    <property type="match status" value="1"/>
</dbReference>
<dbReference type="GO" id="GO:0030488">
    <property type="term" value="P:tRNA methylation"/>
    <property type="evidence" value="ECO:0007669"/>
    <property type="project" value="TreeGrafter"/>
</dbReference>
<feature type="binding site" evidence="10">
    <location>
        <position position="335"/>
    </location>
    <ligand>
        <name>K(+)</name>
        <dbReference type="ChEBI" id="CHEBI:29103"/>
    </ligand>
</feature>
<feature type="binding site" evidence="10">
    <location>
        <position position="208"/>
    </location>
    <ligand>
        <name>(6S)-5-formyl-5,6,7,8-tetrahydrofolate</name>
        <dbReference type="ChEBI" id="CHEBI:57457"/>
    </ligand>
</feature>
<dbReference type="Pfam" id="PF12631">
    <property type="entry name" value="MnmE_helical"/>
    <property type="match status" value="1"/>
</dbReference>
<comment type="cofactor">
    <cofactor evidence="10">
        <name>K(+)</name>
        <dbReference type="ChEBI" id="CHEBI:29103"/>
    </cofactor>
    <text evidence="10">Binds 1 potassium ion per subunit.</text>
</comment>
<feature type="binding site" evidence="10">
    <location>
        <begin position="314"/>
        <end position="319"/>
    </location>
    <ligand>
        <name>GTP</name>
        <dbReference type="ChEBI" id="CHEBI:37565"/>
    </ligand>
</feature>
<dbReference type="PANTHER" id="PTHR42714">
    <property type="entry name" value="TRNA MODIFICATION GTPASE GTPBP3"/>
    <property type="match status" value="1"/>
</dbReference>
<feature type="binding site" evidence="10">
    <location>
        <begin position="333"/>
        <end position="339"/>
    </location>
    <ligand>
        <name>GTP</name>
        <dbReference type="ChEBI" id="CHEBI:37565"/>
    </ligand>
</feature>
<organism evidence="13 14">
    <name type="scientific">Neisseria lactamica ATCC 23970</name>
    <dbReference type="NCBI Taxonomy" id="546265"/>
    <lineage>
        <taxon>Bacteria</taxon>
        <taxon>Pseudomonadati</taxon>
        <taxon>Pseudomonadota</taxon>
        <taxon>Betaproteobacteria</taxon>
        <taxon>Neisseriales</taxon>
        <taxon>Neisseriaceae</taxon>
        <taxon>Neisseria</taxon>
    </lineage>
</organism>
<comment type="similarity">
    <text evidence="1 10 11">Belongs to the TRAFAC class TrmE-Era-EngA-EngB-Septin-like GTPase superfamily. TrmE GTPase family.</text>
</comment>
<dbReference type="FunFam" id="3.30.1360.120:FF:000001">
    <property type="entry name" value="tRNA modification GTPase MnmE"/>
    <property type="match status" value="1"/>
</dbReference>
<dbReference type="GO" id="GO:0002098">
    <property type="term" value="P:tRNA wobble uridine modification"/>
    <property type="evidence" value="ECO:0007669"/>
    <property type="project" value="TreeGrafter"/>
</dbReference>
<dbReference type="CDD" id="cd14858">
    <property type="entry name" value="TrmE_N"/>
    <property type="match status" value="1"/>
</dbReference>
<dbReference type="PANTHER" id="PTHR42714:SF2">
    <property type="entry name" value="TRNA MODIFICATION GTPASE GTPBP3, MITOCHONDRIAL"/>
    <property type="match status" value="1"/>
</dbReference>
<feature type="binding site" evidence="10">
    <location>
        <position position="333"/>
    </location>
    <ligand>
        <name>K(+)</name>
        <dbReference type="ChEBI" id="CHEBI:29103"/>
    </ligand>
</feature>
<comment type="function">
    <text evidence="10">Exhibits a very high intrinsic GTPase hydrolysis rate. Involved in the addition of a carboxymethylaminomethyl (cmnm) group at the wobble position (U34) of certain tRNAs, forming tRNA-cmnm(5)s(2)U34.</text>
</comment>
<dbReference type="Proteomes" id="UP000003843">
    <property type="component" value="Unassembled WGS sequence"/>
</dbReference>
<dbReference type="EMBL" id="ACEQ02000039">
    <property type="protein sequence ID" value="EEZ74537.1"/>
    <property type="molecule type" value="Genomic_DNA"/>
</dbReference>
<dbReference type="GO" id="GO:0005829">
    <property type="term" value="C:cytosol"/>
    <property type="evidence" value="ECO:0007669"/>
    <property type="project" value="TreeGrafter"/>
</dbReference>
<feature type="binding site" evidence="10">
    <location>
        <position position="169"/>
    </location>
    <ligand>
        <name>(6S)-5-formyl-5,6,7,8-tetrahydrofolate</name>
        <dbReference type="ChEBI" id="CHEBI:57457"/>
    </ligand>
</feature>
<name>D0WD09_NEILA</name>
<evidence type="ECO:0000256" key="11">
    <source>
        <dbReference type="RuleBase" id="RU003313"/>
    </source>
</evidence>
<keyword evidence="8 10" id="KW-0630">Potassium</keyword>
<feature type="domain" description="TrmE-type G" evidence="12">
    <location>
        <begin position="304"/>
        <end position="461"/>
    </location>
</feature>
<comment type="subcellular location">
    <subcellularLocation>
        <location evidence="10">Cytoplasm</location>
    </subcellularLocation>
</comment>
<keyword evidence="2 10" id="KW-0963">Cytoplasm</keyword>
<keyword evidence="6 10" id="KW-0378">Hydrolase</keyword>
<dbReference type="InterPro" id="IPR005225">
    <property type="entry name" value="Small_GTP-bd"/>
</dbReference>
<dbReference type="NCBIfam" id="TIGR00231">
    <property type="entry name" value="small_GTP"/>
    <property type="match status" value="1"/>
</dbReference>
<keyword evidence="9 10" id="KW-0342">GTP-binding</keyword>
<dbReference type="InterPro" id="IPR004520">
    <property type="entry name" value="GTPase_MnmE"/>
</dbReference>
<keyword evidence="4 10" id="KW-0479">Metal-binding</keyword>
<evidence type="ECO:0000256" key="5">
    <source>
        <dbReference type="ARBA" id="ARBA00022741"/>
    </source>
</evidence>
<dbReference type="CDD" id="cd04164">
    <property type="entry name" value="trmE"/>
    <property type="match status" value="1"/>
</dbReference>
<gene>
    <name evidence="10" type="primary">mnmE</name>
    <name evidence="10 13" type="synonym">trmE</name>
    <name evidence="13" type="ORF">NEILACOT_05432</name>
</gene>
<sequence length="536" mass="56911">MKIAADIFEIVGGIGADGGFCGMEQTQQRAYTEQEGVCVSFFHMVILGQADGFIKRFCGFMPSESRTVGLQTAFAIIAAVFDCFSGGFMSDNVPTIAAVATAPGRGGVGVIRISGKNLLPMAEALCGKTPKPRVATYADFTDADGQAIDSGLLLFFAAPASFTGEDVIELQGHGGPVVMDMLLNRCLELGARLAEPGEFTKRAFLNDKLDLAQAEGVADLIDASSRSAARLALRSLKGDFSRRIHGLVEDLITLRMLVEATLDFPEEDIDFLEAADARGKLDGLRRAVDDVLANAQQGAILREGLNVVLVGAPNVGKSSLLNALAGDEVAIVTDIAGTTRDAVRERILIDGVPVHIVDTAGLRETDDVVERIGIERSRKAVSEADVALVLVDPREGLNEKTRAILDALPPELKRIEIHSKSDLHAHAAGGFGTGAETVIALSAKTGDGLDALKRTLLREAGWQGESEGLFLARTRHVNALKAAQEELSLAALCGNHQIELLAEHLRLAQVACGEITGEFTADDLLGVIFSRFCIGK</sequence>
<dbReference type="EC" id="3.6.-.-" evidence="10"/>
<dbReference type="NCBIfam" id="NF003661">
    <property type="entry name" value="PRK05291.1-3"/>
    <property type="match status" value="1"/>
</dbReference>
<dbReference type="AlphaFoldDB" id="D0WD09"/>
<evidence type="ECO:0000256" key="4">
    <source>
        <dbReference type="ARBA" id="ARBA00022723"/>
    </source>
</evidence>
<comment type="subunit">
    <text evidence="10">Homodimer. Heterotetramer of two MnmE and two MnmG subunits.</text>
</comment>
<dbReference type="Gene3D" id="1.20.120.430">
    <property type="entry name" value="tRNA modification GTPase MnmE domain 2"/>
    <property type="match status" value="1"/>
</dbReference>
<evidence type="ECO:0000256" key="7">
    <source>
        <dbReference type="ARBA" id="ARBA00022842"/>
    </source>
</evidence>
<dbReference type="GO" id="GO:0046872">
    <property type="term" value="F:metal ion binding"/>
    <property type="evidence" value="ECO:0007669"/>
    <property type="project" value="UniProtKB-KW"/>
</dbReference>
<dbReference type="InterPro" id="IPR018948">
    <property type="entry name" value="GTP-bd_TrmE_N"/>
</dbReference>
<dbReference type="InterPro" id="IPR031168">
    <property type="entry name" value="G_TrmE"/>
</dbReference>
<evidence type="ECO:0000256" key="2">
    <source>
        <dbReference type="ARBA" id="ARBA00022490"/>
    </source>
</evidence>
<dbReference type="InterPro" id="IPR027368">
    <property type="entry name" value="MnmE_dom2"/>
</dbReference>
<evidence type="ECO:0000256" key="10">
    <source>
        <dbReference type="HAMAP-Rule" id="MF_00379"/>
    </source>
</evidence>
<feature type="binding site" evidence="10">
    <location>
        <position position="314"/>
    </location>
    <ligand>
        <name>K(+)</name>
        <dbReference type="ChEBI" id="CHEBI:29103"/>
    </ligand>
</feature>
<keyword evidence="5 10" id="KW-0547">Nucleotide-binding</keyword>
<comment type="caution">
    <text evidence="13">The sequence shown here is derived from an EMBL/GenBank/DDBJ whole genome shotgun (WGS) entry which is preliminary data.</text>
</comment>
<proteinExistence type="inferred from homology"/>
<evidence type="ECO:0000256" key="8">
    <source>
        <dbReference type="ARBA" id="ARBA00022958"/>
    </source>
</evidence>
<feature type="binding site" evidence="10">
    <location>
        <position position="339"/>
    </location>
    <ligand>
        <name>Mg(2+)</name>
        <dbReference type="ChEBI" id="CHEBI:18420"/>
    </ligand>
</feature>
<evidence type="ECO:0000259" key="12">
    <source>
        <dbReference type="PROSITE" id="PS51709"/>
    </source>
</evidence>
<dbReference type="Pfam" id="PF10396">
    <property type="entry name" value="TrmE_N"/>
    <property type="match status" value="1"/>
</dbReference>
<feature type="binding site" evidence="10">
    <location>
        <position position="318"/>
    </location>
    <ligand>
        <name>Mg(2+)</name>
        <dbReference type="ChEBI" id="CHEBI:18420"/>
    </ligand>
</feature>
<dbReference type="SUPFAM" id="SSF116878">
    <property type="entry name" value="TrmE connector domain"/>
    <property type="match status" value="1"/>
</dbReference>
<dbReference type="GO" id="GO:0005525">
    <property type="term" value="F:GTP binding"/>
    <property type="evidence" value="ECO:0007669"/>
    <property type="project" value="UniProtKB-UniRule"/>
</dbReference>
<dbReference type="InterPro" id="IPR025867">
    <property type="entry name" value="MnmE_helical"/>
</dbReference>
<dbReference type="Gene3D" id="3.40.50.300">
    <property type="entry name" value="P-loop containing nucleotide triphosphate hydrolases"/>
    <property type="match status" value="1"/>
</dbReference>
<dbReference type="InterPro" id="IPR006073">
    <property type="entry name" value="GTP-bd"/>
</dbReference>
<dbReference type="FunFam" id="3.40.50.300:FF:001376">
    <property type="entry name" value="tRNA modification GTPase MnmE"/>
    <property type="match status" value="1"/>
</dbReference>
<dbReference type="HAMAP" id="MF_00379">
    <property type="entry name" value="GTPase_MnmE"/>
    <property type="match status" value="1"/>
</dbReference>
<feature type="binding site" evidence="10">
    <location>
        <position position="112"/>
    </location>
    <ligand>
        <name>(6S)-5-formyl-5,6,7,8-tetrahydrofolate</name>
        <dbReference type="ChEBI" id="CHEBI:57457"/>
    </ligand>
</feature>
<feature type="binding site" evidence="10">
    <location>
        <begin position="358"/>
        <end position="361"/>
    </location>
    <ligand>
        <name>GTP</name>
        <dbReference type="ChEBI" id="CHEBI:37565"/>
    </ligand>
</feature>
<evidence type="ECO:0000256" key="3">
    <source>
        <dbReference type="ARBA" id="ARBA00022694"/>
    </source>
</evidence>
<reference evidence="13 14" key="1">
    <citation type="submission" date="2009-10" db="EMBL/GenBank/DDBJ databases">
        <authorList>
            <person name="Weinstock G."/>
            <person name="Sodergren E."/>
            <person name="Clifton S."/>
            <person name="Fulton L."/>
            <person name="Fulton B."/>
            <person name="Courtney L."/>
            <person name="Fronick C."/>
            <person name="Harrison M."/>
            <person name="Strong C."/>
            <person name="Farmer C."/>
            <person name="Delahaunty K."/>
            <person name="Markovic C."/>
            <person name="Hall O."/>
            <person name="Minx P."/>
            <person name="Tomlinson C."/>
            <person name="Mitreva M."/>
            <person name="Nelson J."/>
            <person name="Hou S."/>
            <person name="Wollam A."/>
            <person name="Pepin K.H."/>
            <person name="Johnson M."/>
            <person name="Bhonagiri V."/>
            <person name="Nash W.E."/>
            <person name="Warren W."/>
            <person name="Chinwalla A."/>
            <person name="Mardis E.R."/>
            <person name="Wilson R.K."/>
        </authorList>
    </citation>
    <scope>NUCLEOTIDE SEQUENCE [LARGE SCALE GENOMIC DNA]</scope>
    <source>
        <strain evidence="13 14">ATCC 23970</strain>
    </source>
</reference>
<dbReference type="InterPro" id="IPR027266">
    <property type="entry name" value="TrmE/GcvT-like"/>
</dbReference>
<protein>
    <recommendedName>
        <fullName evidence="10">tRNA modification GTPase MnmE</fullName>
        <ecNumber evidence="10">3.6.-.-</ecNumber>
    </recommendedName>
</protein>
<dbReference type="Pfam" id="PF01926">
    <property type="entry name" value="MMR_HSR1"/>
    <property type="match status" value="1"/>
</dbReference>
<dbReference type="GO" id="GO:0003924">
    <property type="term" value="F:GTPase activity"/>
    <property type="evidence" value="ECO:0007669"/>
    <property type="project" value="UniProtKB-UniRule"/>
</dbReference>
<accession>D0WD09</accession>
<evidence type="ECO:0000256" key="9">
    <source>
        <dbReference type="ARBA" id="ARBA00023134"/>
    </source>
</evidence>
<evidence type="ECO:0000256" key="1">
    <source>
        <dbReference type="ARBA" id="ARBA00011043"/>
    </source>
</evidence>
<evidence type="ECO:0000256" key="6">
    <source>
        <dbReference type="ARBA" id="ARBA00022801"/>
    </source>
</evidence>
<dbReference type="NCBIfam" id="TIGR00450">
    <property type="entry name" value="mnmE_trmE_thdF"/>
    <property type="match status" value="1"/>
</dbReference>
<feature type="binding site" evidence="10">
    <location>
        <position position="536"/>
    </location>
    <ligand>
        <name>(6S)-5-formyl-5,6,7,8-tetrahydrofolate</name>
        <dbReference type="ChEBI" id="CHEBI:57457"/>
    </ligand>
</feature>
<dbReference type="Gene3D" id="3.30.1360.120">
    <property type="entry name" value="Probable tRNA modification gtpase trme, domain 1"/>
    <property type="match status" value="1"/>
</dbReference>
<comment type="caution">
    <text evidence="10">Lacks conserved residue(s) required for the propagation of feature annotation.</text>
</comment>
<keyword evidence="7 10" id="KW-0460">Magnesium</keyword>
<dbReference type="InterPro" id="IPR027417">
    <property type="entry name" value="P-loop_NTPase"/>
</dbReference>
<evidence type="ECO:0000313" key="13">
    <source>
        <dbReference type="EMBL" id="EEZ74537.1"/>
    </source>
</evidence>